<proteinExistence type="inferred from homology"/>
<keyword evidence="3" id="KW-0520">NAD</keyword>
<dbReference type="RefSeq" id="WP_227309726.1">
    <property type="nucleotide sequence ID" value="NZ_JAESVA010000010.1"/>
</dbReference>
<evidence type="ECO:0000256" key="1">
    <source>
        <dbReference type="ARBA" id="ARBA00007358"/>
    </source>
</evidence>
<evidence type="ECO:0000313" key="7">
    <source>
        <dbReference type="Proteomes" id="UP000721844"/>
    </source>
</evidence>
<feature type="domain" description="Fe-containing alcohol dehydrogenase-like C-terminal" evidence="5">
    <location>
        <begin position="164"/>
        <end position="346"/>
    </location>
</feature>
<dbReference type="CDD" id="cd08177">
    <property type="entry name" value="MAR"/>
    <property type="match status" value="1"/>
</dbReference>
<feature type="domain" description="Alcohol dehydrogenase iron-type/glycerol dehydrogenase GldA" evidence="4">
    <location>
        <begin position="10"/>
        <end position="152"/>
    </location>
</feature>
<name>A0A964E5S6_9PROT</name>
<dbReference type="Pfam" id="PF00465">
    <property type="entry name" value="Fe-ADH"/>
    <property type="match status" value="1"/>
</dbReference>
<dbReference type="GO" id="GO:0046872">
    <property type="term" value="F:metal ion binding"/>
    <property type="evidence" value="ECO:0007669"/>
    <property type="project" value="InterPro"/>
</dbReference>
<sequence>MTPFTYVALPSRVIFGFGTIARVAEELSALGAARALVLTTPYQTGNGEALVHRLGALAVGLFSNATMHTPVDVTEAAIRALKEVDADCVVALGGGSTTGLSKAIALRTDLPQIIIPTTYAGSEATPIIGETSGGQKHTQKTLKVLPEVIVYDVDLTLGLPAGLTATSGMNAIAHSVEALYAKDGNPIIAGMAEQSIAALARALPKIVTSPGDRDGRSDALYGAWLAGACLGSVGMSLHHKLCHTLGGTFNLPHAETHAVVLPHAVAYNADAAPTAMECIGRAVGASDAADGLYALGRSIGVPQSLRDLGMPEEGIAHAADLAVTDAYWNPRPLELEAIRDLLRNAWEGKPPQASR</sequence>
<evidence type="ECO:0000256" key="3">
    <source>
        <dbReference type="ARBA" id="ARBA00023027"/>
    </source>
</evidence>
<evidence type="ECO:0000256" key="2">
    <source>
        <dbReference type="ARBA" id="ARBA00023002"/>
    </source>
</evidence>
<dbReference type="Proteomes" id="UP000721844">
    <property type="component" value="Unassembled WGS sequence"/>
</dbReference>
<accession>A0A964E5S6</accession>
<dbReference type="AlphaFoldDB" id="A0A964E5S6"/>
<comment type="caution">
    <text evidence="6">The sequence shown here is derived from an EMBL/GenBank/DDBJ whole genome shotgun (WGS) entry which is preliminary data.</text>
</comment>
<evidence type="ECO:0000259" key="5">
    <source>
        <dbReference type="Pfam" id="PF25137"/>
    </source>
</evidence>
<comment type="similarity">
    <text evidence="1">Belongs to the iron-containing alcohol dehydrogenase family.</text>
</comment>
<dbReference type="Gene3D" id="1.20.1090.10">
    <property type="entry name" value="Dehydroquinate synthase-like - alpha domain"/>
    <property type="match status" value="1"/>
</dbReference>
<gene>
    <name evidence="6" type="ORF">ACELLULO517_22270</name>
</gene>
<dbReference type="PANTHER" id="PTHR11496:SF102">
    <property type="entry name" value="ALCOHOL DEHYDROGENASE 4"/>
    <property type="match status" value="1"/>
</dbReference>
<dbReference type="SUPFAM" id="SSF56796">
    <property type="entry name" value="Dehydroquinate synthase-like"/>
    <property type="match status" value="1"/>
</dbReference>
<dbReference type="PANTHER" id="PTHR11496">
    <property type="entry name" value="ALCOHOL DEHYDROGENASE"/>
    <property type="match status" value="1"/>
</dbReference>
<keyword evidence="7" id="KW-1185">Reference proteome</keyword>
<reference evidence="6 7" key="1">
    <citation type="journal article" date="2021" name="Microorganisms">
        <title>Acidisoma silvae sp. nov. and Acidisomacellulosilytica sp. nov., Two Acidophilic Bacteria Isolated from Decaying Wood, Hydrolyzing Cellulose and Producing Poly-3-hydroxybutyrate.</title>
        <authorList>
            <person name="Mieszkin S."/>
            <person name="Pouder E."/>
            <person name="Uroz S."/>
            <person name="Simon-Colin C."/>
            <person name="Alain K."/>
        </authorList>
    </citation>
    <scope>NUCLEOTIDE SEQUENCE [LARGE SCALE GENOMIC DNA]</scope>
    <source>
        <strain evidence="6 7">HW T5.17</strain>
    </source>
</reference>
<keyword evidence="2" id="KW-0560">Oxidoreductase</keyword>
<evidence type="ECO:0000259" key="4">
    <source>
        <dbReference type="Pfam" id="PF00465"/>
    </source>
</evidence>
<dbReference type="GO" id="GO:0004022">
    <property type="term" value="F:alcohol dehydrogenase (NAD+) activity"/>
    <property type="evidence" value="ECO:0007669"/>
    <property type="project" value="TreeGrafter"/>
</dbReference>
<evidence type="ECO:0000313" key="6">
    <source>
        <dbReference type="EMBL" id="MCB8882990.1"/>
    </source>
</evidence>
<protein>
    <submittedName>
        <fullName evidence="6">Maleylacetate reductase</fullName>
    </submittedName>
</protein>
<dbReference type="GO" id="GO:0018506">
    <property type="term" value="F:maleylacetate reductase activity"/>
    <property type="evidence" value="ECO:0007669"/>
    <property type="project" value="InterPro"/>
</dbReference>
<dbReference type="InterPro" id="IPR034786">
    <property type="entry name" value="MAR"/>
</dbReference>
<dbReference type="Gene3D" id="3.40.50.1970">
    <property type="match status" value="1"/>
</dbReference>
<organism evidence="6 7">
    <name type="scientific">Acidisoma cellulosilyticum</name>
    <dbReference type="NCBI Taxonomy" id="2802395"/>
    <lineage>
        <taxon>Bacteria</taxon>
        <taxon>Pseudomonadati</taxon>
        <taxon>Pseudomonadota</taxon>
        <taxon>Alphaproteobacteria</taxon>
        <taxon>Acetobacterales</taxon>
        <taxon>Acidocellaceae</taxon>
        <taxon>Acidisoma</taxon>
    </lineage>
</organism>
<dbReference type="InterPro" id="IPR039697">
    <property type="entry name" value="Alcohol_dehydrogenase_Fe"/>
</dbReference>
<dbReference type="InterPro" id="IPR056798">
    <property type="entry name" value="ADH_Fe_C"/>
</dbReference>
<dbReference type="EMBL" id="JAESVA010000010">
    <property type="protein sequence ID" value="MCB8882990.1"/>
    <property type="molecule type" value="Genomic_DNA"/>
</dbReference>
<dbReference type="Pfam" id="PF25137">
    <property type="entry name" value="ADH_Fe_C"/>
    <property type="match status" value="1"/>
</dbReference>
<dbReference type="InterPro" id="IPR001670">
    <property type="entry name" value="ADH_Fe/GldA"/>
</dbReference>